<keyword evidence="5" id="KW-1185">Reference proteome</keyword>
<dbReference type="Proteomes" id="UP000013261">
    <property type="component" value="Unassembled WGS sequence"/>
</dbReference>
<gene>
    <name evidence="4" type="ORF">F904_01313</name>
</gene>
<feature type="domain" description="Glycosyltransferase subfamily 4-like N-terminal" evidence="3">
    <location>
        <begin position="21"/>
        <end position="198"/>
    </location>
</feature>
<dbReference type="HOGENOM" id="CLU_009583_11_2_6"/>
<name>N9LDN0_9GAMM</name>
<keyword evidence="1" id="KW-0812">Transmembrane</keyword>
<sequence length="405" mass="46082">MKILLLTQWFDPEPTFKGLAFAKELQRQGHQVQVLTGFPNYPGGKIYDGYKMKLYQREDIDGISVLRVALYPNHDSSALKRILNYVSFAFMAMLFGIFATKKTDVIYAYHPPLTVGIAAIFIKLFRRIPIVYDIQDMWPDTLKATGMLNNQRLLNIIGHTCRLVYKFVDHIVVLCPGFKKILVERGVVESKISIIYNWCDEESLTQTQSLKLEYKQAMENKFNIVFAGNMGKAQALDKILDVAKDLEKVQDIQFVFVGAGTETERLKLRLNHEKINNVFFIPRMPMSEVGGVLKNASVLLVHLKRDPLFEITVPSKTQAYMAIGKPLLMAVAGDAADIIKQAKCGRIAISEDKNSIRDAILDIYHLNDVEQQQLGLNARNFYNEQLSLKIGVQQFVEIFERVKNA</sequence>
<dbReference type="Pfam" id="PF13579">
    <property type="entry name" value="Glyco_trans_4_4"/>
    <property type="match status" value="1"/>
</dbReference>
<dbReference type="InterPro" id="IPR001296">
    <property type="entry name" value="Glyco_trans_1"/>
</dbReference>
<evidence type="ECO:0000259" key="2">
    <source>
        <dbReference type="Pfam" id="PF00534"/>
    </source>
</evidence>
<dbReference type="EMBL" id="APRL01000010">
    <property type="protein sequence ID" value="ENW94387.1"/>
    <property type="molecule type" value="Genomic_DNA"/>
</dbReference>
<dbReference type="PANTHER" id="PTHR45947:SF3">
    <property type="entry name" value="SULFOQUINOVOSYL TRANSFERASE SQD2"/>
    <property type="match status" value="1"/>
</dbReference>
<accession>N9LDN0</accession>
<dbReference type="InterPro" id="IPR028098">
    <property type="entry name" value="Glyco_trans_4-like_N"/>
</dbReference>
<organism evidence="4 5">
    <name type="scientific">Acinetobacter dispersus</name>
    <dbReference type="NCBI Taxonomy" id="70348"/>
    <lineage>
        <taxon>Bacteria</taxon>
        <taxon>Pseudomonadati</taxon>
        <taxon>Pseudomonadota</taxon>
        <taxon>Gammaproteobacteria</taxon>
        <taxon>Moraxellales</taxon>
        <taxon>Moraxellaceae</taxon>
        <taxon>Acinetobacter</taxon>
    </lineage>
</organism>
<evidence type="ECO:0000313" key="4">
    <source>
        <dbReference type="EMBL" id="ENW94387.1"/>
    </source>
</evidence>
<evidence type="ECO:0000313" key="5">
    <source>
        <dbReference type="Proteomes" id="UP000013261"/>
    </source>
</evidence>
<dbReference type="eggNOG" id="COG0438">
    <property type="taxonomic scope" value="Bacteria"/>
</dbReference>
<evidence type="ECO:0000256" key="1">
    <source>
        <dbReference type="SAM" id="Phobius"/>
    </source>
</evidence>
<reference evidence="4 5" key="1">
    <citation type="submission" date="2013-02" db="EMBL/GenBank/DDBJ databases">
        <title>The Genome Sequence of Acinetobacter sp. ANC 4105.</title>
        <authorList>
            <consortium name="The Broad Institute Genome Sequencing Platform"/>
            <consortium name="The Broad Institute Genome Sequencing Center for Infectious Disease"/>
            <person name="Cerqueira G."/>
            <person name="Feldgarden M."/>
            <person name="Courvalin P."/>
            <person name="Perichon B."/>
            <person name="Grillot-Courvalin C."/>
            <person name="Clermont D."/>
            <person name="Rocha E."/>
            <person name="Yoon E.-J."/>
            <person name="Nemec A."/>
            <person name="Walker B."/>
            <person name="Young S.K."/>
            <person name="Zeng Q."/>
            <person name="Gargeya S."/>
            <person name="Fitzgerald M."/>
            <person name="Haas B."/>
            <person name="Abouelleil A."/>
            <person name="Alvarado L."/>
            <person name="Arachchi H.M."/>
            <person name="Berlin A.M."/>
            <person name="Chapman S.B."/>
            <person name="Dewar J."/>
            <person name="Goldberg J."/>
            <person name="Griggs A."/>
            <person name="Gujja S."/>
            <person name="Hansen M."/>
            <person name="Howarth C."/>
            <person name="Imamovic A."/>
            <person name="Larimer J."/>
            <person name="McCowan C."/>
            <person name="Murphy C."/>
            <person name="Neiman D."/>
            <person name="Pearson M."/>
            <person name="Priest M."/>
            <person name="Roberts A."/>
            <person name="Saif S."/>
            <person name="Shea T."/>
            <person name="Sisk P."/>
            <person name="Sykes S."/>
            <person name="Wortman J."/>
            <person name="Nusbaum C."/>
            <person name="Birren B."/>
        </authorList>
    </citation>
    <scope>NUCLEOTIDE SEQUENCE [LARGE SCALE GENOMIC DNA]</scope>
    <source>
        <strain evidence="4 5">ANC 4105</strain>
    </source>
</reference>
<proteinExistence type="predicted"/>
<dbReference type="PATRIC" id="fig|1217703.3.peg.1262"/>
<keyword evidence="1" id="KW-1133">Transmembrane helix</keyword>
<dbReference type="OrthoDB" id="9787293at2"/>
<feature type="domain" description="Glycosyl transferase family 1" evidence="2">
    <location>
        <begin position="219"/>
        <end position="380"/>
    </location>
</feature>
<dbReference type="InterPro" id="IPR050194">
    <property type="entry name" value="Glycosyltransferase_grp1"/>
</dbReference>
<dbReference type="SUPFAM" id="SSF53756">
    <property type="entry name" value="UDP-Glycosyltransferase/glycogen phosphorylase"/>
    <property type="match status" value="1"/>
</dbReference>
<evidence type="ECO:0000259" key="3">
    <source>
        <dbReference type="Pfam" id="PF13579"/>
    </source>
</evidence>
<dbReference type="Pfam" id="PF00534">
    <property type="entry name" value="Glycos_transf_1"/>
    <property type="match status" value="1"/>
</dbReference>
<dbReference type="CDD" id="cd03794">
    <property type="entry name" value="GT4_WbuB-like"/>
    <property type="match status" value="1"/>
</dbReference>
<protein>
    <recommendedName>
        <fullName evidence="6">Glycosyltransferase subfamily 4-like N-terminal domain-containing protein</fullName>
    </recommendedName>
</protein>
<dbReference type="AlphaFoldDB" id="N9LDN0"/>
<evidence type="ECO:0008006" key="6">
    <source>
        <dbReference type="Google" id="ProtNLM"/>
    </source>
</evidence>
<dbReference type="GO" id="GO:0016758">
    <property type="term" value="F:hexosyltransferase activity"/>
    <property type="evidence" value="ECO:0007669"/>
    <property type="project" value="TreeGrafter"/>
</dbReference>
<keyword evidence="1" id="KW-0472">Membrane</keyword>
<feature type="transmembrane region" description="Helical" evidence="1">
    <location>
        <begin position="106"/>
        <end position="125"/>
    </location>
</feature>
<dbReference type="RefSeq" id="WP_005186461.1">
    <property type="nucleotide sequence ID" value="NZ_KB850049.1"/>
</dbReference>
<dbReference type="Gene3D" id="3.40.50.2000">
    <property type="entry name" value="Glycogen Phosphorylase B"/>
    <property type="match status" value="2"/>
</dbReference>
<feature type="transmembrane region" description="Helical" evidence="1">
    <location>
        <begin position="82"/>
        <end position="100"/>
    </location>
</feature>
<dbReference type="PANTHER" id="PTHR45947">
    <property type="entry name" value="SULFOQUINOVOSYL TRANSFERASE SQD2"/>
    <property type="match status" value="1"/>
</dbReference>
<comment type="caution">
    <text evidence="4">The sequence shown here is derived from an EMBL/GenBank/DDBJ whole genome shotgun (WGS) entry which is preliminary data.</text>
</comment>